<name>A0A4Q2DM46_9AGAR</name>
<evidence type="ECO:0000313" key="2">
    <source>
        <dbReference type="EMBL" id="RXW20341.1"/>
    </source>
</evidence>
<dbReference type="STRING" id="2316362.A0A4Q2DM46"/>
<proteinExistence type="predicted"/>
<protein>
    <submittedName>
        <fullName evidence="2">Uncharacterized protein</fullName>
    </submittedName>
</protein>
<reference evidence="2 3" key="1">
    <citation type="submission" date="2019-01" db="EMBL/GenBank/DDBJ databases">
        <title>Draft genome sequence of Psathyrella aberdarensis IHI B618.</title>
        <authorList>
            <person name="Buettner E."/>
            <person name="Kellner H."/>
        </authorList>
    </citation>
    <scope>NUCLEOTIDE SEQUENCE [LARGE SCALE GENOMIC DNA]</scope>
    <source>
        <strain evidence="2 3">IHI B618</strain>
    </source>
</reference>
<accession>A0A4Q2DM46</accession>
<dbReference type="OrthoDB" id="2662290at2759"/>
<sequence length="506" mass="55220">MHKSGKGLAAWDPRPRKPYADGHGVIPGDVGTFSAEGGFKKTFNIFDDETSIRAYSDPQVYNLSWEAYTPPKLEVATHEGKLPLGHTIAEGTSVDIKLTSRGGAVASGAFRCHSTKGAILVLTTSSADLEELEDHIPLRDFIIDNAALLYLYANSIRRLDDHESLYIITGCIKSDGWALAAFKDLADPPDVIRLVKKAAASRDSPDVGAGTSVLDVVVETIRNTIPFDQCTDADDPLQQEPSNQEGQRSRPDRGGKRPFPIGTRCASPTFHQISYIQNPYIGFGIGQNAPSIGGALPALAPGSPPQVLTVRFVQLNPSVLNCTITGHNAVPFMEVATGPTPGGILRTILRRSNEGGFAYIDWGRYAFVEINNCVERKPINEWLPLSADRSRRIMNVQGRNFMWYNRDNSTYLDLDGAPSNPPNPPLARIFRIGEDITLALSTEAFQYNLQYAAIVATVLFHSGHFNDGFCNVVHIPLPSPSSPLHPLPYTTPINVPHPIPTPHNNK</sequence>
<gene>
    <name evidence="2" type="ORF">EST38_g5529</name>
</gene>
<feature type="region of interest" description="Disordered" evidence="1">
    <location>
        <begin position="227"/>
        <end position="260"/>
    </location>
</feature>
<dbReference type="Proteomes" id="UP000290288">
    <property type="component" value="Unassembled WGS sequence"/>
</dbReference>
<evidence type="ECO:0000256" key="1">
    <source>
        <dbReference type="SAM" id="MobiDB-lite"/>
    </source>
</evidence>
<keyword evidence="3" id="KW-1185">Reference proteome</keyword>
<dbReference type="EMBL" id="SDEE01000154">
    <property type="protein sequence ID" value="RXW20341.1"/>
    <property type="molecule type" value="Genomic_DNA"/>
</dbReference>
<organism evidence="2 3">
    <name type="scientific">Candolleomyces aberdarensis</name>
    <dbReference type="NCBI Taxonomy" id="2316362"/>
    <lineage>
        <taxon>Eukaryota</taxon>
        <taxon>Fungi</taxon>
        <taxon>Dikarya</taxon>
        <taxon>Basidiomycota</taxon>
        <taxon>Agaricomycotina</taxon>
        <taxon>Agaricomycetes</taxon>
        <taxon>Agaricomycetidae</taxon>
        <taxon>Agaricales</taxon>
        <taxon>Agaricineae</taxon>
        <taxon>Psathyrellaceae</taxon>
        <taxon>Candolleomyces</taxon>
    </lineage>
</organism>
<evidence type="ECO:0000313" key="3">
    <source>
        <dbReference type="Proteomes" id="UP000290288"/>
    </source>
</evidence>
<comment type="caution">
    <text evidence="2">The sequence shown here is derived from an EMBL/GenBank/DDBJ whole genome shotgun (WGS) entry which is preliminary data.</text>
</comment>
<dbReference type="AlphaFoldDB" id="A0A4Q2DM46"/>